<accession>A0AAV3SJP9</accession>
<reference evidence="1" key="1">
    <citation type="journal article" date="2014" name="Int. J. Syst. Evol. Microbiol.">
        <title>Complete genome sequence of Corynebacterium casei LMG S-19264T (=DSM 44701T), isolated from a smear-ripened cheese.</title>
        <authorList>
            <consortium name="US DOE Joint Genome Institute (JGI-PGF)"/>
            <person name="Walter F."/>
            <person name="Albersmeier A."/>
            <person name="Kalinowski J."/>
            <person name="Ruckert C."/>
        </authorList>
    </citation>
    <scope>NUCLEOTIDE SEQUENCE</scope>
    <source>
        <strain evidence="1">JCM 12289</strain>
    </source>
</reference>
<dbReference type="KEGG" id="hdo:MUK72_01025"/>
<dbReference type="EMBL" id="CP095005">
    <property type="protein sequence ID" value="UOO95314.1"/>
    <property type="molecule type" value="Genomic_DNA"/>
</dbReference>
<proteinExistence type="predicted"/>
<evidence type="ECO:0000313" key="2">
    <source>
        <dbReference type="EMBL" id="UOO95314.1"/>
    </source>
</evidence>
<name>A0AAV3SJP9_HALDO</name>
<evidence type="ECO:0000313" key="4">
    <source>
        <dbReference type="Proteomes" id="UP001500962"/>
    </source>
</evidence>
<evidence type="ECO:0000313" key="1">
    <source>
        <dbReference type="EMBL" id="GAA0466356.1"/>
    </source>
</evidence>
<dbReference type="RefSeq" id="WP_244702899.1">
    <property type="nucleotide sequence ID" value="NZ_BAAADN010000037.1"/>
</dbReference>
<keyword evidence="3" id="KW-1185">Reference proteome</keyword>
<dbReference type="SUPFAM" id="SSF46785">
    <property type="entry name" value="Winged helix' DNA-binding domain"/>
    <property type="match status" value="1"/>
</dbReference>
<evidence type="ECO:0000313" key="3">
    <source>
        <dbReference type="Proteomes" id="UP000830542"/>
    </source>
</evidence>
<dbReference type="EMBL" id="BAAADN010000037">
    <property type="protein sequence ID" value="GAA0466356.1"/>
    <property type="molecule type" value="Genomic_DNA"/>
</dbReference>
<gene>
    <name evidence="1" type="ORF">GCM10008985_24160</name>
    <name evidence="2" type="ORF">MUK72_01025</name>
</gene>
<sequence length="122" mass="13873">MPIGIDRFEDGEELRRTTGERIVRFLLAHDEQAFTRAEIAEALDVAPNTVGTNLSRLKKRDLVRHREPYWAITDDRERVASAFRAHAEDAHLDALLGEEEWSDWADHAASEAEFEAARSDDG</sequence>
<dbReference type="InterPro" id="IPR036390">
    <property type="entry name" value="WH_DNA-bd_sf"/>
</dbReference>
<dbReference type="InterPro" id="IPR036388">
    <property type="entry name" value="WH-like_DNA-bd_sf"/>
</dbReference>
<dbReference type="AlphaFoldDB" id="A0AAV3SJP9"/>
<protein>
    <submittedName>
        <fullName evidence="1">Helix-turn-helix domain-containing protein</fullName>
    </submittedName>
    <submittedName>
        <fullName evidence="2">MarR family transcriptional regulator</fullName>
    </submittedName>
</protein>
<dbReference type="Gene3D" id="1.10.10.10">
    <property type="entry name" value="Winged helix-like DNA-binding domain superfamily/Winged helix DNA-binding domain"/>
    <property type="match status" value="1"/>
</dbReference>
<reference evidence="2" key="2">
    <citation type="submission" date="2022-04" db="EMBL/GenBank/DDBJ databases">
        <title>Sequencing and genomic assembly of Halococcus dombrowskii.</title>
        <authorList>
            <person name="Lim S.W."/>
            <person name="MacLea K.S."/>
        </authorList>
    </citation>
    <scope>NUCLEOTIDE SEQUENCE</scope>
    <source>
        <strain evidence="2">H4</strain>
    </source>
</reference>
<dbReference type="Proteomes" id="UP000830542">
    <property type="component" value="Chromosome"/>
</dbReference>
<dbReference type="Proteomes" id="UP001500962">
    <property type="component" value="Unassembled WGS sequence"/>
</dbReference>
<reference evidence="1" key="3">
    <citation type="submission" date="2023-12" db="EMBL/GenBank/DDBJ databases">
        <authorList>
            <person name="Sun Q."/>
            <person name="Inoue M."/>
        </authorList>
    </citation>
    <scope>NUCLEOTIDE SEQUENCE</scope>
    <source>
        <strain evidence="1">JCM 12289</strain>
    </source>
</reference>
<organism evidence="1 4">
    <name type="scientific">Halococcus dombrowskii</name>
    <dbReference type="NCBI Taxonomy" id="179637"/>
    <lineage>
        <taxon>Archaea</taxon>
        <taxon>Methanobacteriati</taxon>
        <taxon>Methanobacteriota</taxon>
        <taxon>Stenosarchaea group</taxon>
        <taxon>Halobacteria</taxon>
        <taxon>Halobacteriales</taxon>
        <taxon>Halococcaceae</taxon>
        <taxon>Halococcus</taxon>
    </lineage>
</organism>
<dbReference type="GeneID" id="71760387"/>
<dbReference type="Pfam" id="PF12840">
    <property type="entry name" value="HTH_20"/>
    <property type="match status" value="1"/>
</dbReference>